<gene>
    <name evidence="1" type="ORF">S12H4_03931</name>
</gene>
<name>X1QUU3_9ZZZZ</name>
<proteinExistence type="predicted"/>
<dbReference type="EMBL" id="BARW01001156">
    <property type="protein sequence ID" value="GAI72347.1"/>
    <property type="molecule type" value="Genomic_DNA"/>
</dbReference>
<comment type="caution">
    <text evidence="1">The sequence shown here is derived from an EMBL/GenBank/DDBJ whole genome shotgun (WGS) entry which is preliminary data.</text>
</comment>
<reference evidence="1" key="1">
    <citation type="journal article" date="2014" name="Front. Microbiol.">
        <title>High frequency of phylogenetically diverse reductive dehalogenase-homologous genes in deep subseafloor sedimentary metagenomes.</title>
        <authorList>
            <person name="Kawai M."/>
            <person name="Futagami T."/>
            <person name="Toyoda A."/>
            <person name="Takaki Y."/>
            <person name="Nishi S."/>
            <person name="Hori S."/>
            <person name="Arai W."/>
            <person name="Tsubouchi T."/>
            <person name="Morono Y."/>
            <person name="Uchiyama I."/>
            <person name="Ito T."/>
            <person name="Fujiyama A."/>
            <person name="Inagaki F."/>
            <person name="Takami H."/>
        </authorList>
    </citation>
    <scope>NUCLEOTIDE SEQUENCE</scope>
    <source>
        <strain evidence="1">Expedition CK06-06</strain>
    </source>
</reference>
<sequence>MITADSIKAVIASYWRYVRQCPVIALEVSSNLSSYSGDEMADVLAVNKDRFLI</sequence>
<protein>
    <submittedName>
        <fullName evidence="1">Uncharacterized protein</fullName>
    </submittedName>
</protein>
<accession>X1QUU3</accession>
<organism evidence="1">
    <name type="scientific">marine sediment metagenome</name>
    <dbReference type="NCBI Taxonomy" id="412755"/>
    <lineage>
        <taxon>unclassified sequences</taxon>
        <taxon>metagenomes</taxon>
        <taxon>ecological metagenomes</taxon>
    </lineage>
</organism>
<feature type="non-terminal residue" evidence="1">
    <location>
        <position position="53"/>
    </location>
</feature>
<dbReference type="AlphaFoldDB" id="X1QUU3"/>
<evidence type="ECO:0000313" key="1">
    <source>
        <dbReference type="EMBL" id="GAI72347.1"/>
    </source>
</evidence>